<dbReference type="Proteomes" id="UP000028501">
    <property type="component" value="Chromosome"/>
</dbReference>
<dbReference type="RefSeq" id="WP_010877864.1">
    <property type="nucleotide sequence ID" value="NZ_CP006577.1"/>
</dbReference>
<evidence type="ECO:0000313" key="2">
    <source>
        <dbReference type="Proteomes" id="UP000028501"/>
    </source>
</evidence>
<dbReference type="PIRSF" id="PIRSF019435">
    <property type="entry name" value="UCP019435"/>
    <property type="match status" value="1"/>
</dbReference>
<dbReference type="EMBL" id="CP006577">
    <property type="protein sequence ID" value="AIG97177.1"/>
    <property type="molecule type" value="Genomic_DNA"/>
</dbReference>
<gene>
    <name evidence="1" type="ORF">AFULGI_00003580</name>
</gene>
<dbReference type="PANTHER" id="PTHR39640:SF1">
    <property type="entry name" value="DUF790 FAMILY PROTEIN"/>
    <property type="match status" value="1"/>
</dbReference>
<accession>A0A075WCA3</accession>
<dbReference type="InterPro" id="IPR008508">
    <property type="entry name" value="Bax1"/>
</dbReference>
<dbReference type="HOGENOM" id="CLU_038336_0_0_2"/>
<dbReference type="Gene3D" id="3.40.91.30">
    <property type="match status" value="1"/>
</dbReference>
<sequence length="468" mass="54720">MLPKELLDVRRAKGRIFPKFADERDYELAEKVIEIFKKGLGKKYGNLMKQARKLENAKNFKKVRGFIRVLENHCIEKSCAFDVDSELEPRKVRMLLFEHGFVTSKKERDRVLEYVARYFSTTPETVERAMYADREEELILTKFRPLTPDNLIKLYNLSLLQTTLFNALRLTFWASDRHKEIFRSIKRLGLMYELYEDSGRLMVEVTGAATLLKMTRKYGVSFAKLIPWILRAKNWFIRAEISDFDRLYIMEIDDRIRDLFPDVEERLSYDSTLEEEFARKMQMLGYEVEREPDVVKAGKYAFIPDFAVNLGDKKVYIEIAGFWTDEYLRKKAEKIKSSSIPLILIAREDFGDGGANVKDVILFSRKIPYGEVIKALKRYKPEKKVEGDVVELENFAEVPSEYVIAGKYAVRREIFEEIKREIEVSNPSTLEDIKAILKKYGLGESAIRAFGYRVRWIGLGEAVIERTD</sequence>
<dbReference type="GeneID" id="24793897"/>
<dbReference type="Pfam" id="PF05626">
    <property type="entry name" value="DUF790"/>
    <property type="match status" value="1"/>
</dbReference>
<protein>
    <recommendedName>
        <fullName evidence="3">DUF790 family protein</fullName>
    </recommendedName>
</protein>
<evidence type="ECO:0008006" key="3">
    <source>
        <dbReference type="Google" id="ProtNLM"/>
    </source>
</evidence>
<name>A0A075WCA3_ARCFL</name>
<organism evidence="1 2">
    <name type="scientific">Archaeoglobus fulgidus DSM 8774</name>
    <dbReference type="NCBI Taxonomy" id="1344584"/>
    <lineage>
        <taxon>Archaea</taxon>
        <taxon>Methanobacteriati</taxon>
        <taxon>Methanobacteriota</taxon>
        <taxon>Archaeoglobi</taxon>
        <taxon>Archaeoglobales</taxon>
        <taxon>Archaeoglobaceae</taxon>
        <taxon>Archaeoglobus</taxon>
    </lineage>
</organism>
<proteinExistence type="predicted"/>
<evidence type="ECO:0000313" key="1">
    <source>
        <dbReference type="EMBL" id="AIG97177.1"/>
    </source>
</evidence>
<dbReference type="SMR" id="A0A075WCA3"/>
<dbReference type="KEGG" id="afg:AFULGI_00003580"/>
<dbReference type="AlphaFoldDB" id="A0A075WCA3"/>
<dbReference type="PANTHER" id="PTHR39640">
    <property type="entry name" value="VNG6129C"/>
    <property type="match status" value="1"/>
</dbReference>
<reference evidence="1 2" key="1">
    <citation type="submission" date="2013-07" db="EMBL/GenBank/DDBJ databases">
        <title>Genome of Archaeoglobus fulgidus.</title>
        <authorList>
            <person name="Fiebig A."/>
            <person name="Birkeland N.-K."/>
        </authorList>
    </citation>
    <scope>NUCLEOTIDE SEQUENCE [LARGE SCALE GENOMIC DNA]</scope>
    <source>
        <strain evidence="1 2">DSM 8774</strain>
    </source>
</reference>